<dbReference type="EMBL" id="CAJVPW010009406">
    <property type="protein sequence ID" value="CAG8605078.1"/>
    <property type="molecule type" value="Genomic_DNA"/>
</dbReference>
<dbReference type="Proteomes" id="UP000789366">
    <property type="component" value="Unassembled WGS sequence"/>
</dbReference>
<sequence>NKLIAKYPNCEQYLIRVLYPCKNSWTSYTINKNFTTEIQSTQHVKVCNKIIKDRLNRASCLTEVVEEIQRLFNNQSKKTILNEYKSKILIKRILNITEEYFPEIAKILQEYLMSQILQKQHDQMVQSLCYNVFLIKDWSLLLELMNDFYQYDMTRDDYNQPQFLLSLLLENISYNSVLEV</sequence>
<name>A0ACA9MQN3_9GLOM</name>
<accession>A0ACA9MQN3</accession>
<feature type="non-terminal residue" evidence="1">
    <location>
        <position position="1"/>
    </location>
</feature>
<protein>
    <submittedName>
        <fullName evidence="1">14067_t:CDS:1</fullName>
    </submittedName>
</protein>
<comment type="caution">
    <text evidence="1">The sequence shown here is derived from an EMBL/GenBank/DDBJ whole genome shotgun (WGS) entry which is preliminary data.</text>
</comment>
<evidence type="ECO:0000313" key="1">
    <source>
        <dbReference type="EMBL" id="CAG8605078.1"/>
    </source>
</evidence>
<organism evidence="1 2">
    <name type="scientific">Cetraspora pellucida</name>
    <dbReference type="NCBI Taxonomy" id="1433469"/>
    <lineage>
        <taxon>Eukaryota</taxon>
        <taxon>Fungi</taxon>
        <taxon>Fungi incertae sedis</taxon>
        <taxon>Mucoromycota</taxon>
        <taxon>Glomeromycotina</taxon>
        <taxon>Glomeromycetes</taxon>
        <taxon>Diversisporales</taxon>
        <taxon>Gigasporaceae</taxon>
        <taxon>Cetraspora</taxon>
    </lineage>
</organism>
<keyword evidence="2" id="KW-1185">Reference proteome</keyword>
<gene>
    <name evidence="1" type="ORF">SPELUC_LOCUS7282</name>
</gene>
<evidence type="ECO:0000313" key="2">
    <source>
        <dbReference type="Proteomes" id="UP000789366"/>
    </source>
</evidence>
<proteinExistence type="predicted"/>
<reference evidence="1" key="1">
    <citation type="submission" date="2021-06" db="EMBL/GenBank/DDBJ databases">
        <authorList>
            <person name="Kallberg Y."/>
            <person name="Tangrot J."/>
            <person name="Rosling A."/>
        </authorList>
    </citation>
    <scope>NUCLEOTIDE SEQUENCE</scope>
    <source>
        <strain evidence="1">28 12/20/2015</strain>
    </source>
</reference>